<evidence type="ECO:0000313" key="2">
    <source>
        <dbReference type="Proteomes" id="UP001161391"/>
    </source>
</evidence>
<dbReference type="InterPro" id="IPR011990">
    <property type="entry name" value="TPR-like_helical_dom_sf"/>
</dbReference>
<protein>
    <recommendedName>
        <fullName evidence="3">C-type cytochrome biogenesis protein CcmI</fullName>
    </recommendedName>
</protein>
<proteinExistence type="predicted"/>
<dbReference type="Proteomes" id="UP001161391">
    <property type="component" value="Unassembled WGS sequence"/>
</dbReference>
<name>A0ABQ5V5C2_9PROT</name>
<keyword evidence="2" id="KW-1185">Reference proteome</keyword>
<dbReference type="EMBL" id="BSNK01000001">
    <property type="protein sequence ID" value="GLQ22721.1"/>
    <property type="molecule type" value="Genomic_DNA"/>
</dbReference>
<gene>
    <name evidence="1" type="ORF">GCM10007853_05950</name>
</gene>
<organism evidence="1 2">
    <name type="scientific">Algimonas ampicilliniresistens</name>
    <dbReference type="NCBI Taxonomy" id="1298735"/>
    <lineage>
        <taxon>Bacteria</taxon>
        <taxon>Pseudomonadati</taxon>
        <taxon>Pseudomonadota</taxon>
        <taxon>Alphaproteobacteria</taxon>
        <taxon>Maricaulales</taxon>
        <taxon>Robiginitomaculaceae</taxon>
        <taxon>Algimonas</taxon>
    </lineage>
</organism>
<reference evidence="1" key="1">
    <citation type="journal article" date="2014" name="Int. J. Syst. Evol. Microbiol.">
        <title>Complete genome of a new Firmicutes species belonging to the dominant human colonic microbiota ('Ruminococcus bicirculans') reveals two chromosomes and a selective capacity to utilize plant glucans.</title>
        <authorList>
            <consortium name="NISC Comparative Sequencing Program"/>
            <person name="Wegmann U."/>
            <person name="Louis P."/>
            <person name="Goesmann A."/>
            <person name="Henrissat B."/>
            <person name="Duncan S.H."/>
            <person name="Flint H.J."/>
        </authorList>
    </citation>
    <scope>NUCLEOTIDE SEQUENCE</scope>
    <source>
        <strain evidence="1">NBRC 108219</strain>
    </source>
</reference>
<accession>A0ABQ5V5C2</accession>
<evidence type="ECO:0000313" key="1">
    <source>
        <dbReference type="EMBL" id="GLQ22721.1"/>
    </source>
</evidence>
<dbReference type="SUPFAM" id="SSF48452">
    <property type="entry name" value="TPR-like"/>
    <property type="match status" value="1"/>
</dbReference>
<dbReference type="RefSeq" id="WP_284387384.1">
    <property type="nucleotide sequence ID" value="NZ_BSNK01000001.1"/>
</dbReference>
<sequence length="261" mass="28033">MIWIVLIIAALATLLVLAPAFVGPVEMDSDERADYFEQIDALDARDDLDPETKAAAKLALERQILKAETAEAGGGGRFLATIASVALLGGGATIYNVVGHPEPLVQEVSEEDGLLRQLEARLATDRADDPLGWTLYARALASLGRTNDAVRAYDRALALNNDPALRAEAEALLRGPSQEEITAAMEMSEADRTDMIRGMVDGLAARLAESPQDAPGWARLIRARLVLGDPVDDDIASMRKAYADRPAVADQILREAGYESP</sequence>
<evidence type="ECO:0008006" key="3">
    <source>
        <dbReference type="Google" id="ProtNLM"/>
    </source>
</evidence>
<comment type="caution">
    <text evidence="1">The sequence shown here is derived from an EMBL/GenBank/DDBJ whole genome shotgun (WGS) entry which is preliminary data.</text>
</comment>
<dbReference type="Gene3D" id="1.25.40.10">
    <property type="entry name" value="Tetratricopeptide repeat domain"/>
    <property type="match status" value="1"/>
</dbReference>
<reference evidence="1" key="2">
    <citation type="submission" date="2023-01" db="EMBL/GenBank/DDBJ databases">
        <title>Draft genome sequence of Algimonas ampicilliniresistens strain NBRC 108219.</title>
        <authorList>
            <person name="Sun Q."/>
            <person name="Mori K."/>
        </authorList>
    </citation>
    <scope>NUCLEOTIDE SEQUENCE</scope>
    <source>
        <strain evidence="1">NBRC 108219</strain>
    </source>
</reference>